<feature type="domain" description="EGF-like" evidence="8">
    <location>
        <begin position="839"/>
        <end position="877"/>
    </location>
</feature>
<feature type="domain" description="EGF-like" evidence="8">
    <location>
        <begin position="911"/>
        <end position="943"/>
    </location>
</feature>
<evidence type="ECO:0000256" key="1">
    <source>
        <dbReference type="ARBA" id="ARBA00022729"/>
    </source>
</evidence>
<keyword evidence="2" id="KW-0677">Repeat</keyword>
<dbReference type="PROSITE" id="PS51125">
    <property type="entry name" value="NHL"/>
    <property type="match status" value="2"/>
</dbReference>
<proteinExistence type="predicted"/>
<dbReference type="Proteomes" id="UP000664859">
    <property type="component" value="Unassembled WGS sequence"/>
</dbReference>
<dbReference type="PANTHER" id="PTHR14949:SF54">
    <property type="entry name" value="VWFD DOMAIN-CONTAINING PROTEIN"/>
    <property type="match status" value="1"/>
</dbReference>
<comment type="caution">
    <text evidence="4">Lacks conserved residue(s) required for the propagation of feature annotation.</text>
</comment>
<dbReference type="InterPro" id="IPR036609">
    <property type="entry name" value="LCCL_sf"/>
</dbReference>
<protein>
    <submittedName>
        <fullName evidence="10">Uncharacterized protein</fullName>
    </submittedName>
</protein>
<dbReference type="Pfam" id="PF03815">
    <property type="entry name" value="LCCL"/>
    <property type="match status" value="1"/>
</dbReference>
<evidence type="ECO:0000313" key="11">
    <source>
        <dbReference type="Proteomes" id="UP000664859"/>
    </source>
</evidence>
<dbReference type="InterPro" id="IPR004043">
    <property type="entry name" value="LCCL"/>
</dbReference>
<feature type="domain" description="LCCL" evidence="9">
    <location>
        <begin position="662"/>
        <end position="715"/>
    </location>
</feature>
<evidence type="ECO:0000313" key="10">
    <source>
        <dbReference type="EMBL" id="KAG5183802.1"/>
    </source>
</evidence>
<evidence type="ECO:0000256" key="3">
    <source>
        <dbReference type="ARBA" id="ARBA00023157"/>
    </source>
</evidence>
<evidence type="ECO:0000259" key="8">
    <source>
        <dbReference type="PROSITE" id="PS50026"/>
    </source>
</evidence>
<evidence type="ECO:0000259" key="9">
    <source>
        <dbReference type="PROSITE" id="PS50820"/>
    </source>
</evidence>
<dbReference type="Gene3D" id="2.170.130.20">
    <property type="entry name" value="LCCL-like domain"/>
    <property type="match status" value="1"/>
</dbReference>
<accession>A0A835Z190</accession>
<dbReference type="InterPro" id="IPR000742">
    <property type="entry name" value="EGF"/>
</dbReference>
<feature type="disulfide bond" evidence="4">
    <location>
        <begin position="1480"/>
        <end position="1489"/>
    </location>
</feature>
<keyword evidence="7" id="KW-0812">Transmembrane</keyword>
<dbReference type="GO" id="GO:0009986">
    <property type="term" value="C:cell surface"/>
    <property type="evidence" value="ECO:0007669"/>
    <property type="project" value="TreeGrafter"/>
</dbReference>
<keyword evidence="3 4" id="KW-1015">Disulfide bond</keyword>
<dbReference type="Pfam" id="PF01436">
    <property type="entry name" value="NHL"/>
    <property type="match status" value="2"/>
</dbReference>
<dbReference type="PROSITE" id="PS00022">
    <property type="entry name" value="EGF_1"/>
    <property type="match status" value="8"/>
</dbReference>
<feature type="disulfide bond" evidence="4">
    <location>
        <begin position="933"/>
        <end position="942"/>
    </location>
</feature>
<dbReference type="SUPFAM" id="SSF69848">
    <property type="entry name" value="LCCL domain"/>
    <property type="match status" value="1"/>
</dbReference>
<reference evidence="10" key="1">
    <citation type="submission" date="2021-02" db="EMBL/GenBank/DDBJ databases">
        <title>First Annotated Genome of the Yellow-green Alga Tribonema minus.</title>
        <authorList>
            <person name="Mahan K.M."/>
        </authorList>
    </citation>
    <scope>NUCLEOTIDE SEQUENCE</scope>
    <source>
        <strain evidence="10">UTEX B ZZ1240</strain>
    </source>
</reference>
<feature type="disulfide bond" evidence="4">
    <location>
        <begin position="979"/>
        <end position="989"/>
    </location>
</feature>
<name>A0A835Z190_9STRA</name>
<comment type="caution">
    <text evidence="10">The sequence shown here is derived from an EMBL/GenBank/DDBJ whole genome shotgun (WGS) entry which is preliminary data.</text>
</comment>
<feature type="disulfide bond" evidence="4">
    <location>
        <begin position="997"/>
        <end position="1006"/>
    </location>
</feature>
<keyword evidence="7" id="KW-1133">Transmembrane helix</keyword>
<feature type="domain" description="EGF-like" evidence="8">
    <location>
        <begin position="1491"/>
        <end position="1522"/>
    </location>
</feature>
<dbReference type="InterPro" id="IPR050969">
    <property type="entry name" value="Dev_Signal_Modulators"/>
</dbReference>
<dbReference type="PROSITE" id="PS50026">
    <property type="entry name" value="EGF_3"/>
    <property type="match status" value="5"/>
</dbReference>
<evidence type="ECO:0000256" key="2">
    <source>
        <dbReference type="ARBA" id="ARBA00022737"/>
    </source>
</evidence>
<feature type="repeat" description="NHL" evidence="5">
    <location>
        <begin position="363"/>
        <end position="394"/>
    </location>
</feature>
<dbReference type="OrthoDB" id="202067at2759"/>
<organism evidence="10 11">
    <name type="scientific">Tribonema minus</name>
    <dbReference type="NCBI Taxonomy" id="303371"/>
    <lineage>
        <taxon>Eukaryota</taxon>
        <taxon>Sar</taxon>
        <taxon>Stramenopiles</taxon>
        <taxon>Ochrophyta</taxon>
        <taxon>PX clade</taxon>
        <taxon>Xanthophyceae</taxon>
        <taxon>Tribonematales</taxon>
        <taxon>Tribonemataceae</taxon>
        <taxon>Tribonema</taxon>
    </lineage>
</organism>
<feature type="disulfide bond" evidence="4">
    <location>
        <begin position="843"/>
        <end position="853"/>
    </location>
</feature>
<feature type="disulfide bond" evidence="4">
    <location>
        <begin position="915"/>
        <end position="925"/>
    </location>
</feature>
<dbReference type="PROSITE" id="PS01186">
    <property type="entry name" value="EGF_2"/>
    <property type="match status" value="7"/>
</dbReference>
<dbReference type="SMART" id="SM00603">
    <property type="entry name" value="LCCL"/>
    <property type="match status" value="1"/>
</dbReference>
<gene>
    <name evidence="10" type="ORF">JKP88DRAFT_257596</name>
</gene>
<dbReference type="InterPro" id="IPR001258">
    <property type="entry name" value="NHL_repeat"/>
</dbReference>
<dbReference type="PANTHER" id="PTHR14949">
    <property type="entry name" value="EGF-LIKE-DOMAIN, MULTIPLE 7, 8"/>
    <property type="match status" value="1"/>
</dbReference>
<feature type="disulfide bond" evidence="4">
    <location>
        <begin position="1512"/>
        <end position="1521"/>
    </location>
</feature>
<feature type="repeat" description="NHL" evidence="5">
    <location>
        <begin position="245"/>
        <end position="269"/>
    </location>
</feature>
<dbReference type="InterPro" id="IPR011042">
    <property type="entry name" value="6-blade_b-propeller_TolB-like"/>
</dbReference>
<keyword evidence="4" id="KW-0245">EGF-like domain</keyword>
<keyword evidence="1" id="KW-0732">Signal</keyword>
<feature type="transmembrane region" description="Helical" evidence="7">
    <location>
        <begin position="2083"/>
        <end position="2103"/>
    </location>
</feature>
<feature type="disulfide bond" evidence="4">
    <location>
        <begin position="867"/>
        <end position="876"/>
    </location>
</feature>
<dbReference type="SUPFAM" id="SSF63825">
    <property type="entry name" value="YWTD domain"/>
    <property type="match status" value="1"/>
</dbReference>
<feature type="region of interest" description="Disordered" evidence="6">
    <location>
        <begin position="497"/>
        <end position="516"/>
    </location>
</feature>
<evidence type="ECO:0000256" key="6">
    <source>
        <dbReference type="SAM" id="MobiDB-lite"/>
    </source>
</evidence>
<evidence type="ECO:0000256" key="4">
    <source>
        <dbReference type="PROSITE-ProRule" id="PRU00076"/>
    </source>
</evidence>
<dbReference type="SMART" id="SM00181">
    <property type="entry name" value="EGF"/>
    <property type="match status" value="10"/>
</dbReference>
<dbReference type="Gene3D" id="2.10.25.10">
    <property type="entry name" value="Laminin"/>
    <property type="match status" value="8"/>
</dbReference>
<feature type="domain" description="EGF-like" evidence="8">
    <location>
        <begin position="975"/>
        <end position="1007"/>
    </location>
</feature>
<sequence length="2136" mass="219640">MRVPRNWTNRTACEVLTSPGWPLAYSKYSAQMYEDKGRVNSNLQDMRHECARPGMQSKCRICEDIACGANNTCSCPFQLQGTNYSALSVNIPTVSDTPWAVGGSHRNDFAGVNTTHTCLMLSGGHCTDPTTSTTDFSSCPVRCWGYNAPSPPLRTAPVDLAPRLQVPAPNASAALLDPSVWTYTASDVWSYASTLQTAYTPSVPAFNPQGYLFTLAGGGAAGGAGAGAGGGLPGYADGVGAAARFNAPHDVAADAAGNIYVADTGNNRIRRVDAAGAVTTVAGDGSAGAADGAALGASFSSPTGIAVGYRNGTAEVLLYVADRANHRVRVVDVAAGTVACYAGRCGHAPQPGFGDGAPDIARFDAPTGLALDRDTGHLYVADTNNHVVRLVSGGGGGSGGSGGGGGAAGVYTVAGALAPAARTASERASCPAPCLQGVPGHADGAVLDGAQFYYPTDVDIMPSGELVVAERHAIRLISLPGDDPSVSFGIGSQGRVSTLAGAGDEEGERDGEGSGVARFNGPAGVAVTADNITFMADSTSCRIRRLSPAASVALSMTCATRLIDVVRPSGCSSYDPPTDDRDKTVGAVYGHVHYNLATYGSLNDAIDGREVAGRQIKQCVGSPPVDVLDTAAARALIGQVIDDGRAVVKEDTGDGTVLRLRCPSGCAAAAAAAVYGGGDAAQSYSDDSSVCRAAVQAGALNDTTGGYISVTLRRGASAAGVAAAATSAHGVGSAGGVAASHPRLFTVAPYNEVSDLATAAAAATAAQSAITVETIAGRAAASLEAGCGFADAQPPQAAALRAPAGVDVWRSTAATAALGAPSPAFVFIADTGNHAIRALSAACAAPCENGGACTGGGGGAGWGVCACAPGWGGVDCTTPQCSTPCGARQVCIAPNTCACAPGYGDVAAGCATPLCAQQCSNGGRCAAPDACACAPGWFGPSCEAPVCAQTCGNGGNCTAPDTCACAAQWGGADCRAPVCAQRCLNGGWCTAPDTCTCPPQWTGHDCALPVCSQGYFAPAPPPAGRPAHWARYAACNTTAWCNTTDGFDCAQPRRTYAPAPDCLMLELSADAISPFPYLQGANASTPYMRYSALSPYNASDAPGAPWCPPPAGAANATAPWGGAPDRQVALVTRLDAAEGMYVCANGGACVAPDVCACARGWAGFDCRVPVCGDGYYVAAQDAFVKGTGNPDDVTPFERFLDPNHGGALRQRGNYSNPSYAVNTEYFNNGSSVTRNFTARGGARYLALPPAGAAALAGSYSVTVSGGGSYNVTAAGNVSVAGVNLTVAYQGGYRCSIRAWTDFENATFVSNLTNFWSRYMDTATQGDGRVYTAWGTDLLWPPTHWHTALLEVANATAGGAAAAAPTYVYTDYGYMRPGVWQTTGAPWQPGVCVVEFRRNCTALGGSGIGRGGTRKDVDLVSGRGGVLVQDTDAAYRMRVSYTDAREVAQGRWWEEGGECVDQVVRGCRNNGTCALPGVCECAPGWSGPDCSDPVCGQRCANGGNCTLPDTCTCSRGWAGPNCTTPLCAQDCNNGGVCVAPDVCKCKQWAADWPDGRLAGGRPLFRKPNGDPQTTGWTGYDCATPICTQASTFALVHSPQQVSLGGHGPDGLLACSAVRCPLYDAAYVTTAGASFQSGCGADPRGTGCCVAETAPGTGARTGRWQCSRCLRPIAAPHNLTCAAADMESKWYAAAANVPAAYLDDGAVRACGARHSPFPYYVDATPGRDAALFSPDLALSNATGPQFLCGVAAWEQGTFDGAAAEDAAAVANGTGTDFALEAGRHVRVNFPNYRQVSPDVWEQGLSLVRGEGVYVCANNGSCIAPDTCTCADGWGGFDCQTPLCRHLQPSGAVSACQNGGVCANKDDCRCAQAESVLWKVYPDAVRGRTGWGGTDCSMPMCVQGHFDPFCGGLPQAPGGEGCFRCANGGNCTAPDVCACAPGWAGYDCRTPVCEAVADALTRVALDTVDEEKVHAFESDPCSMRALHQPHLWDGAWYTRGNCTAPNRCTCTCWEAHSPQACAARKEGCEGPWQDPLVRYRNALPVGAMFGTRACISGFEGLADAEDRFTTCHMTIHVPSWVQRQSIPLIIGGVFLGFFGSIVYLLVRRRLRRRYLRAKMERRRSRRSSDTAGLLRGASR</sequence>
<keyword evidence="7" id="KW-0472">Membrane</keyword>
<evidence type="ECO:0000256" key="5">
    <source>
        <dbReference type="PROSITE-ProRule" id="PRU00504"/>
    </source>
</evidence>
<dbReference type="Pfam" id="PF25024">
    <property type="entry name" value="EGF_TEN"/>
    <property type="match status" value="1"/>
</dbReference>
<dbReference type="PROSITE" id="PS50820">
    <property type="entry name" value="LCCL"/>
    <property type="match status" value="1"/>
</dbReference>
<feature type="domain" description="EGF-like" evidence="8">
    <location>
        <begin position="1454"/>
        <end position="1490"/>
    </location>
</feature>
<evidence type="ECO:0000256" key="7">
    <source>
        <dbReference type="SAM" id="Phobius"/>
    </source>
</evidence>
<dbReference type="GO" id="GO:0005102">
    <property type="term" value="F:signaling receptor binding"/>
    <property type="evidence" value="ECO:0007669"/>
    <property type="project" value="TreeGrafter"/>
</dbReference>
<dbReference type="EMBL" id="JAFCMP010000190">
    <property type="protein sequence ID" value="KAG5183802.1"/>
    <property type="molecule type" value="Genomic_DNA"/>
</dbReference>
<dbReference type="Gene3D" id="2.120.10.30">
    <property type="entry name" value="TolB, C-terminal domain"/>
    <property type="match status" value="3"/>
</dbReference>
<feature type="disulfide bond" evidence="4">
    <location>
        <begin position="1494"/>
        <end position="1504"/>
    </location>
</feature>
<dbReference type="GO" id="GO:0005576">
    <property type="term" value="C:extracellular region"/>
    <property type="evidence" value="ECO:0007669"/>
    <property type="project" value="TreeGrafter"/>
</dbReference>
<keyword evidence="11" id="KW-1185">Reference proteome</keyword>